<comment type="subcellular location">
    <subcellularLocation>
        <location evidence="1">Membrane</location>
        <topology evidence="1">Multi-pass membrane protein</topology>
    </subcellularLocation>
</comment>
<keyword evidence="3 6" id="KW-1133">Transmembrane helix</keyword>
<keyword evidence="2 6" id="KW-0812">Transmembrane</keyword>
<name>A0A9P9DUU1_9PLEO</name>
<dbReference type="GO" id="GO:0016020">
    <property type="term" value="C:membrane"/>
    <property type="evidence" value="ECO:0007669"/>
    <property type="project" value="UniProtKB-SubCell"/>
</dbReference>
<dbReference type="PANTHER" id="PTHR11040:SF210">
    <property type="entry name" value="ZINC-REGULATED TRANSPORTER 3"/>
    <property type="match status" value="1"/>
</dbReference>
<proteinExistence type="predicted"/>
<evidence type="ECO:0000256" key="6">
    <source>
        <dbReference type="SAM" id="Phobius"/>
    </source>
</evidence>
<feature type="transmembrane region" description="Helical" evidence="6">
    <location>
        <begin position="49"/>
        <end position="68"/>
    </location>
</feature>
<dbReference type="OrthoDB" id="262547at2759"/>
<feature type="transmembrane region" description="Helical" evidence="6">
    <location>
        <begin position="463"/>
        <end position="484"/>
    </location>
</feature>
<feature type="region of interest" description="Disordered" evidence="5">
    <location>
        <begin position="122"/>
        <end position="182"/>
    </location>
</feature>
<dbReference type="Proteomes" id="UP000700596">
    <property type="component" value="Unassembled WGS sequence"/>
</dbReference>
<dbReference type="EMBL" id="JAGMWT010000007">
    <property type="protein sequence ID" value="KAH7125459.1"/>
    <property type="molecule type" value="Genomic_DNA"/>
</dbReference>
<evidence type="ECO:0000256" key="3">
    <source>
        <dbReference type="ARBA" id="ARBA00022989"/>
    </source>
</evidence>
<evidence type="ECO:0000313" key="8">
    <source>
        <dbReference type="Proteomes" id="UP000700596"/>
    </source>
</evidence>
<dbReference type="AlphaFoldDB" id="A0A9P9DUU1"/>
<gene>
    <name evidence="7" type="ORF">B0J11DRAFT_461777</name>
</gene>
<keyword evidence="8" id="KW-1185">Reference proteome</keyword>
<sequence length="517" mass="55127">MGLSNDERGWIMTVISGIACTVGASIICVDVIIRRLPRQKNFKIENSNAFMSSGLSLSFGVMIFTSLYSMLPEAREYFQKGGLTKRSAIFASVGLMAAGALGIAVVSRIVHRYIPHQVVDCDHGHEEGDEEEGKDSAKPGDFDSPNGALPDGLQGIADDPDGGHHPHGSLQNSHHHSRLTRRPSLHTQISTKVSQLVTGTQELCDENGQCKGFSDPCGLDCFRNIRLSRNPRTATGKLSTRPAGARTQTTPHERQPLLQDVDESSPLVPSVSGPATMESSVASLNGHANHDLQPKTSTHSLSHHHNAPSYTSSSPSSSSSSLKHSHSHSSPHAHAHAHAHSNHTAKPQSQHHHHVPQNIFLSIGLQTSIAIALHKIPEGFITYATNHANPSLGVPIFLSLFIHNITEGFAMALPLYLAIRSRWRAMLVSTVLGGISQPLGAAVAALSFKLADGRVSDGASMDKLYGCMFAGTAGIMAMVGLQLFGESLDLTHSRPLCFASAILGMCILGLSSGLTAV</sequence>
<reference evidence="7" key="1">
    <citation type="journal article" date="2021" name="Nat. Commun.">
        <title>Genetic determinants of endophytism in the Arabidopsis root mycobiome.</title>
        <authorList>
            <person name="Mesny F."/>
            <person name="Miyauchi S."/>
            <person name="Thiergart T."/>
            <person name="Pickel B."/>
            <person name="Atanasova L."/>
            <person name="Karlsson M."/>
            <person name="Huettel B."/>
            <person name="Barry K.W."/>
            <person name="Haridas S."/>
            <person name="Chen C."/>
            <person name="Bauer D."/>
            <person name="Andreopoulos W."/>
            <person name="Pangilinan J."/>
            <person name="LaButti K."/>
            <person name="Riley R."/>
            <person name="Lipzen A."/>
            <person name="Clum A."/>
            <person name="Drula E."/>
            <person name="Henrissat B."/>
            <person name="Kohler A."/>
            <person name="Grigoriev I.V."/>
            <person name="Martin F.M."/>
            <person name="Hacquard S."/>
        </authorList>
    </citation>
    <scope>NUCLEOTIDE SEQUENCE</scope>
    <source>
        <strain evidence="7">MPI-CAGE-CH-0243</strain>
    </source>
</reference>
<dbReference type="Pfam" id="PF02535">
    <property type="entry name" value="Zip"/>
    <property type="match status" value="2"/>
</dbReference>
<evidence type="ECO:0000256" key="5">
    <source>
        <dbReference type="SAM" id="MobiDB-lite"/>
    </source>
</evidence>
<feature type="transmembrane region" description="Helical" evidence="6">
    <location>
        <begin position="496"/>
        <end position="516"/>
    </location>
</feature>
<organism evidence="7 8">
    <name type="scientific">Dendryphion nanum</name>
    <dbReference type="NCBI Taxonomy" id="256645"/>
    <lineage>
        <taxon>Eukaryota</taxon>
        <taxon>Fungi</taxon>
        <taxon>Dikarya</taxon>
        <taxon>Ascomycota</taxon>
        <taxon>Pezizomycotina</taxon>
        <taxon>Dothideomycetes</taxon>
        <taxon>Pleosporomycetidae</taxon>
        <taxon>Pleosporales</taxon>
        <taxon>Torulaceae</taxon>
        <taxon>Dendryphion</taxon>
    </lineage>
</organism>
<feature type="transmembrane region" description="Helical" evidence="6">
    <location>
        <begin position="12"/>
        <end position="33"/>
    </location>
</feature>
<dbReference type="InterPro" id="IPR003689">
    <property type="entry name" value="ZIP"/>
</dbReference>
<protein>
    <submittedName>
        <fullName evidence="7">ZIP zinc transporter-domain-containing protein</fullName>
    </submittedName>
</protein>
<feature type="transmembrane region" description="Helical" evidence="6">
    <location>
        <begin position="359"/>
        <end position="376"/>
    </location>
</feature>
<feature type="transmembrane region" description="Helical" evidence="6">
    <location>
        <begin position="88"/>
        <end position="106"/>
    </location>
</feature>
<comment type="caution">
    <text evidence="7">The sequence shown here is derived from an EMBL/GenBank/DDBJ whole genome shotgun (WGS) entry which is preliminary data.</text>
</comment>
<feature type="transmembrane region" description="Helical" evidence="6">
    <location>
        <begin position="396"/>
        <end position="419"/>
    </location>
</feature>
<evidence type="ECO:0000313" key="7">
    <source>
        <dbReference type="EMBL" id="KAH7125459.1"/>
    </source>
</evidence>
<feature type="compositionally biased region" description="Low complexity" evidence="5">
    <location>
        <begin position="307"/>
        <end position="322"/>
    </location>
</feature>
<keyword evidence="4 6" id="KW-0472">Membrane</keyword>
<dbReference type="GO" id="GO:0005385">
    <property type="term" value="F:zinc ion transmembrane transporter activity"/>
    <property type="evidence" value="ECO:0007669"/>
    <property type="project" value="TreeGrafter"/>
</dbReference>
<evidence type="ECO:0000256" key="2">
    <source>
        <dbReference type="ARBA" id="ARBA00022692"/>
    </source>
</evidence>
<dbReference type="PANTHER" id="PTHR11040">
    <property type="entry name" value="ZINC/IRON TRANSPORTER"/>
    <property type="match status" value="1"/>
</dbReference>
<accession>A0A9P9DUU1</accession>
<evidence type="ECO:0000256" key="4">
    <source>
        <dbReference type="ARBA" id="ARBA00023136"/>
    </source>
</evidence>
<feature type="region of interest" description="Disordered" evidence="5">
    <location>
        <begin position="232"/>
        <end position="353"/>
    </location>
</feature>
<feature type="compositionally biased region" description="Basic residues" evidence="5">
    <location>
        <begin position="173"/>
        <end position="182"/>
    </location>
</feature>
<feature type="transmembrane region" description="Helical" evidence="6">
    <location>
        <begin position="431"/>
        <end position="451"/>
    </location>
</feature>
<evidence type="ECO:0000256" key="1">
    <source>
        <dbReference type="ARBA" id="ARBA00004141"/>
    </source>
</evidence>
<feature type="compositionally biased region" description="Basic residues" evidence="5">
    <location>
        <begin position="323"/>
        <end position="353"/>
    </location>
</feature>